<dbReference type="STRING" id="1549855.AY555_08655"/>
<dbReference type="InterPro" id="IPR005631">
    <property type="entry name" value="SDH"/>
</dbReference>
<dbReference type="GeneID" id="53317224"/>
<dbReference type="KEGG" id="hjo:AY555_08655"/>
<evidence type="ECO:0000256" key="2">
    <source>
        <dbReference type="ARBA" id="ARBA00019418"/>
    </source>
</evidence>
<sequence>MDERRRKILYRASHRGMKEADLMIGGFVAARISELDVPQLDRLESLLDELDMDIMDWVIGRKPVPEQHDHDVFHMLATFKPYDGFV</sequence>
<dbReference type="InterPro" id="IPR036714">
    <property type="entry name" value="SDH_sf"/>
</dbReference>
<dbReference type="Proteomes" id="UP000076066">
    <property type="component" value="Chromosome"/>
</dbReference>
<dbReference type="Gene3D" id="1.10.150.250">
    <property type="entry name" value="Flavinator of succinate dehydrogenase"/>
    <property type="match status" value="1"/>
</dbReference>
<keyword evidence="3" id="KW-0143">Chaperone</keyword>
<dbReference type="PANTHER" id="PTHR12469:SF2">
    <property type="entry name" value="SUCCINATE DEHYDROGENASE ASSEMBLY FACTOR 2, MITOCHONDRIAL"/>
    <property type="match status" value="1"/>
</dbReference>
<dbReference type="SUPFAM" id="SSF109910">
    <property type="entry name" value="YgfY-like"/>
    <property type="match status" value="1"/>
</dbReference>
<accession>A0A143DH55</accession>
<dbReference type="AlphaFoldDB" id="A0A143DH55"/>
<organism evidence="4 5">
    <name type="scientific">Haematospirillum jordaniae</name>
    <dbReference type="NCBI Taxonomy" id="1549855"/>
    <lineage>
        <taxon>Bacteria</taxon>
        <taxon>Pseudomonadati</taxon>
        <taxon>Pseudomonadota</taxon>
        <taxon>Alphaproteobacteria</taxon>
        <taxon>Rhodospirillales</taxon>
        <taxon>Novispirillaceae</taxon>
        <taxon>Haematospirillum</taxon>
    </lineage>
</organism>
<comment type="similarity">
    <text evidence="1">Belongs to the SdhE FAD assembly factor family.</text>
</comment>
<evidence type="ECO:0000313" key="5">
    <source>
        <dbReference type="Proteomes" id="UP000076066"/>
    </source>
</evidence>
<gene>
    <name evidence="4" type="ORF">AY555_08655</name>
</gene>
<dbReference type="GO" id="GO:0006099">
    <property type="term" value="P:tricarboxylic acid cycle"/>
    <property type="evidence" value="ECO:0007669"/>
    <property type="project" value="TreeGrafter"/>
</dbReference>
<dbReference type="EMBL" id="CP014525">
    <property type="protein sequence ID" value="AMW35663.1"/>
    <property type="molecule type" value="Genomic_DNA"/>
</dbReference>
<evidence type="ECO:0000313" key="4">
    <source>
        <dbReference type="EMBL" id="AMW35663.1"/>
    </source>
</evidence>
<name>A0A143DH55_9PROT</name>
<dbReference type="Pfam" id="PF03937">
    <property type="entry name" value="Sdh5"/>
    <property type="match status" value="1"/>
</dbReference>
<reference evidence="4 5" key="1">
    <citation type="submission" date="2016-02" db="EMBL/GenBank/DDBJ databases">
        <title>Complete Genome of H5569, the type strain of the newly described species Haematospirillium jordaniae.</title>
        <authorList>
            <person name="Nicholson A.C."/>
            <person name="Humrighouse B.W."/>
            <person name="Loparov V."/>
            <person name="McQuiston J.R."/>
        </authorList>
    </citation>
    <scope>NUCLEOTIDE SEQUENCE [LARGE SCALE GENOMIC DNA]</scope>
    <source>
        <strain evidence="4 5">H5569</strain>
    </source>
</reference>
<dbReference type="RefSeq" id="WP_066136838.1">
    <property type="nucleotide sequence ID" value="NZ_CP014525.1"/>
</dbReference>
<keyword evidence="5" id="KW-1185">Reference proteome</keyword>
<evidence type="ECO:0000256" key="3">
    <source>
        <dbReference type="ARBA" id="ARBA00023186"/>
    </source>
</evidence>
<proteinExistence type="inferred from homology"/>
<dbReference type="PANTHER" id="PTHR12469">
    <property type="entry name" value="PROTEIN EMI5 HOMOLOG, MITOCHONDRIAL"/>
    <property type="match status" value="1"/>
</dbReference>
<protein>
    <recommendedName>
        <fullName evidence="2">FAD assembly factor SdhE</fullName>
    </recommendedName>
</protein>
<dbReference type="OrthoDB" id="9807264at2"/>
<evidence type="ECO:0000256" key="1">
    <source>
        <dbReference type="ARBA" id="ARBA00008571"/>
    </source>
</evidence>